<dbReference type="InterPro" id="IPR003593">
    <property type="entry name" value="AAA+_ATPase"/>
</dbReference>
<dbReference type="SMART" id="SM00382">
    <property type="entry name" value="AAA"/>
    <property type="match status" value="1"/>
</dbReference>
<dbReference type="FunFam" id="3.40.50.300:FF:000042">
    <property type="entry name" value="Maltose/maltodextrin ABC transporter, ATP-binding protein"/>
    <property type="match status" value="1"/>
</dbReference>
<dbReference type="InterPro" id="IPR015855">
    <property type="entry name" value="ABC_transpr_MalK-like"/>
</dbReference>
<evidence type="ECO:0000256" key="5">
    <source>
        <dbReference type="ARBA" id="ARBA00050355"/>
    </source>
</evidence>
<gene>
    <name evidence="13" type="ORF">ACFQJ9_05870</name>
</gene>
<dbReference type="GO" id="GO:1902495">
    <property type="term" value="C:transmembrane transporter complex"/>
    <property type="evidence" value="ECO:0007669"/>
    <property type="project" value="UniProtKB-ARBA"/>
</dbReference>
<evidence type="ECO:0000256" key="9">
    <source>
        <dbReference type="ARBA" id="ARBA00065962"/>
    </source>
</evidence>
<dbReference type="SUPFAM" id="SSF52540">
    <property type="entry name" value="P-loop containing nucleoside triphosphate hydrolases"/>
    <property type="match status" value="1"/>
</dbReference>
<accession>A0ABD5Z179</accession>
<keyword evidence="4 13" id="KW-0067">ATP-binding</keyword>
<dbReference type="GO" id="GO:0005886">
    <property type="term" value="C:plasma membrane"/>
    <property type="evidence" value="ECO:0007669"/>
    <property type="project" value="UniProtKB-SubCell"/>
</dbReference>
<dbReference type="InterPro" id="IPR013611">
    <property type="entry name" value="Transp-assoc_OB_typ2"/>
</dbReference>
<dbReference type="EMBL" id="JBHTAR010000011">
    <property type="protein sequence ID" value="MFC7198948.1"/>
    <property type="molecule type" value="Genomic_DNA"/>
</dbReference>
<keyword evidence="3" id="KW-0547">Nucleotide-binding</keyword>
<evidence type="ECO:0000256" key="2">
    <source>
        <dbReference type="ARBA" id="ARBA00022448"/>
    </source>
</evidence>
<dbReference type="GO" id="GO:0022857">
    <property type="term" value="F:transmembrane transporter activity"/>
    <property type="evidence" value="ECO:0007669"/>
    <property type="project" value="UniProtKB-ARBA"/>
</dbReference>
<comment type="catalytic activity">
    <reaction evidence="5">
        <text>D-xylose(out) + ATP + H2O = D-xylose(in) + ADP + phosphate + H(+)</text>
        <dbReference type="Rhea" id="RHEA:29899"/>
        <dbReference type="ChEBI" id="CHEBI:15377"/>
        <dbReference type="ChEBI" id="CHEBI:15378"/>
        <dbReference type="ChEBI" id="CHEBI:30616"/>
        <dbReference type="ChEBI" id="CHEBI:43474"/>
        <dbReference type="ChEBI" id="CHEBI:53455"/>
        <dbReference type="ChEBI" id="CHEBI:456216"/>
        <dbReference type="EC" id="7.5.2.13"/>
    </reaction>
    <physiologicalReaction direction="left-to-right" evidence="5">
        <dbReference type="Rhea" id="RHEA:29900"/>
    </physiologicalReaction>
</comment>
<dbReference type="InterPro" id="IPR027417">
    <property type="entry name" value="P-loop_NTPase"/>
</dbReference>
<comment type="similarity">
    <text evidence="8">Belongs to the ABC transporter superfamily. Carbohydrate uptake transporter-1 (CUT1) (TC 3.A.1.1) family.</text>
</comment>
<dbReference type="InterPro" id="IPR012340">
    <property type="entry name" value="NA-bd_OB-fold"/>
</dbReference>
<dbReference type="Gene3D" id="2.40.50.140">
    <property type="entry name" value="Nucleic acid-binding proteins"/>
    <property type="match status" value="1"/>
</dbReference>
<keyword evidence="14" id="KW-1185">Reference proteome</keyword>
<dbReference type="Proteomes" id="UP001596447">
    <property type="component" value="Unassembled WGS sequence"/>
</dbReference>
<dbReference type="PANTHER" id="PTHR43875:SF1">
    <property type="entry name" value="OSMOPROTECTIVE COMPOUNDS UPTAKE ATP-BINDING PROTEIN GGTA"/>
    <property type="match status" value="1"/>
</dbReference>
<comment type="catalytic activity">
    <reaction evidence="6">
        <text>L-arabinose(out) + ATP + H2O = L-arabinose(in) + ADP + phosphate + H(+)</text>
        <dbReference type="Rhea" id="RHEA:30007"/>
        <dbReference type="ChEBI" id="CHEBI:15377"/>
        <dbReference type="ChEBI" id="CHEBI:15378"/>
        <dbReference type="ChEBI" id="CHEBI:17535"/>
        <dbReference type="ChEBI" id="CHEBI:30616"/>
        <dbReference type="ChEBI" id="CHEBI:43474"/>
        <dbReference type="ChEBI" id="CHEBI:456216"/>
        <dbReference type="EC" id="7.5.2.13"/>
    </reaction>
    <physiologicalReaction direction="left-to-right" evidence="6">
        <dbReference type="Rhea" id="RHEA:30008"/>
    </physiologicalReaction>
</comment>
<dbReference type="PROSITE" id="PS50893">
    <property type="entry name" value="ABC_TRANSPORTER_2"/>
    <property type="match status" value="1"/>
</dbReference>
<protein>
    <recommendedName>
        <fullName evidence="10">ABC-type D-xylose/L-arabinose transporter</fullName>
        <ecNumber evidence="10">7.5.2.13</ecNumber>
    </recommendedName>
</protein>
<dbReference type="EC" id="7.5.2.13" evidence="10"/>
<reference evidence="13 14" key="1">
    <citation type="journal article" date="2019" name="Int. J. Syst. Evol. Microbiol.">
        <title>The Global Catalogue of Microorganisms (GCM) 10K type strain sequencing project: providing services to taxonomists for standard genome sequencing and annotation.</title>
        <authorList>
            <consortium name="The Broad Institute Genomics Platform"/>
            <consortium name="The Broad Institute Genome Sequencing Center for Infectious Disease"/>
            <person name="Wu L."/>
            <person name="Ma J."/>
        </authorList>
    </citation>
    <scope>NUCLEOTIDE SEQUENCE [LARGE SCALE GENOMIC DNA]</scope>
    <source>
        <strain evidence="13 14">XZGYJ-43</strain>
    </source>
</reference>
<evidence type="ECO:0000256" key="8">
    <source>
        <dbReference type="ARBA" id="ARBA00061029"/>
    </source>
</evidence>
<dbReference type="NCBIfam" id="NF008653">
    <property type="entry name" value="PRK11650.1"/>
    <property type="match status" value="1"/>
</dbReference>
<evidence type="ECO:0000313" key="14">
    <source>
        <dbReference type="Proteomes" id="UP001596447"/>
    </source>
</evidence>
<dbReference type="RefSeq" id="WP_279528898.1">
    <property type="nucleotide sequence ID" value="NZ_CP122312.1"/>
</dbReference>
<feature type="domain" description="ABC transporter" evidence="12">
    <location>
        <begin position="4"/>
        <end position="237"/>
    </location>
</feature>
<keyword evidence="2" id="KW-0813">Transport</keyword>
<evidence type="ECO:0000256" key="3">
    <source>
        <dbReference type="ARBA" id="ARBA00022741"/>
    </source>
</evidence>
<evidence type="ECO:0000256" key="6">
    <source>
        <dbReference type="ARBA" id="ARBA00051890"/>
    </source>
</evidence>
<evidence type="ECO:0000256" key="7">
    <source>
        <dbReference type="ARBA" id="ARBA00053454"/>
    </source>
</evidence>
<evidence type="ECO:0000259" key="12">
    <source>
        <dbReference type="PROSITE" id="PS50893"/>
    </source>
</evidence>
<name>A0ABD5Z179_9EURY</name>
<dbReference type="Gene3D" id="2.40.50.100">
    <property type="match status" value="1"/>
</dbReference>
<dbReference type="PANTHER" id="PTHR43875">
    <property type="entry name" value="MALTODEXTRIN IMPORT ATP-BINDING PROTEIN MSMX"/>
    <property type="match status" value="1"/>
</dbReference>
<feature type="region of interest" description="Disordered" evidence="11">
    <location>
        <begin position="355"/>
        <end position="375"/>
    </location>
</feature>
<proteinExistence type="inferred from homology"/>
<dbReference type="InterPro" id="IPR003439">
    <property type="entry name" value="ABC_transporter-like_ATP-bd"/>
</dbReference>
<evidence type="ECO:0000256" key="11">
    <source>
        <dbReference type="SAM" id="MobiDB-lite"/>
    </source>
</evidence>
<dbReference type="GO" id="GO:0005524">
    <property type="term" value="F:ATP binding"/>
    <property type="evidence" value="ECO:0007669"/>
    <property type="project" value="UniProtKB-KW"/>
</dbReference>
<dbReference type="Pfam" id="PF08402">
    <property type="entry name" value="TOBE_2"/>
    <property type="match status" value="1"/>
</dbReference>
<dbReference type="CDD" id="cd03301">
    <property type="entry name" value="ABC_MalK_N"/>
    <property type="match status" value="1"/>
</dbReference>
<comment type="subcellular location">
    <subcellularLocation>
        <location evidence="1">Cell membrane</location>
        <topology evidence="1">Peripheral membrane protein</topology>
    </subcellularLocation>
</comment>
<evidence type="ECO:0000256" key="1">
    <source>
        <dbReference type="ARBA" id="ARBA00004202"/>
    </source>
</evidence>
<feature type="compositionally biased region" description="Polar residues" evidence="11">
    <location>
        <begin position="357"/>
        <end position="375"/>
    </location>
</feature>
<dbReference type="Gene3D" id="3.40.50.300">
    <property type="entry name" value="P-loop containing nucleotide triphosphate hydrolases"/>
    <property type="match status" value="1"/>
</dbReference>
<evidence type="ECO:0000313" key="13">
    <source>
        <dbReference type="EMBL" id="MFC7198948.1"/>
    </source>
</evidence>
<dbReference type="Pfam" id="PF00005">
    <property type="entry name" value="ABC_tran"/>
    <property type="match status" value="1"/>
</dbReference>
<comment type="caution">
    <text evidence="13">The sequence shown here is derived from an EMBL/GenBank/DDBJ whole genome shotgun (WGS) entry which is preliminary data.</text>
</comment>
<dbReference type="InterPro" id="IPR008995">
    <property type="entry name" value="Mo/tungstate-bd_C_term_dom"/>
</dbReference>
<organism evidence="13 14">
    <name type="scientific">Halospeciosus flavus</name>
    <dbReference type="NCBI Taxonomy" id="3032283"/>
    <lineage>
        <taxon>Archaea</taxon>
        <taxon>Methanobacteriati</taxon>
        <taxon>Methanobacteriota</taxon>
        <taxon>Stenosarchaea group</taxon>
        <taxon>Halobacteria</taxon>
        <taxon>Halobacteriales</taxon>
        <taxon>Halobacteriaceae</taxon>
        <taxon>Halospeciosus</taxon>
    </lineage>
</organism>
<evidence type="ECO:0000256" key="10">
    <source>
        <dbReference type="ARBA" id="ARBA00066315"/>
    </source>
</evidence>
<evidence type="ECO:0000256" key="4">
    <source>
        <dbReference type="ARBA" id="ARBA00022840"/>
    </source>
</evidence>
<dbReference type="InterPro" id="IPR017871">
    <property type="entry name" value="ABC_transporter-like_CS"/>
</dbReference>
<dbReference type="InterPro" id="IPR047641">
    <property type="entry name" value="ABC_transpr_MalK/UgpC-like"/>
</dbReference>
<dbReference type="AlphaFoldDB" id="A0ABD5Z179"/>
<comment type="function">
    <text evidence="7">Part of the ABC transporter complex XacGHIJK involved in the uptake of xylose and arabinose. Responsible for energy coupling to the transport system.</text>
</comment>
<sequence length="375" mass="40879">MATVRLDDLRKEFDSGQIVAVDGLSVDIEDGEFVTVVGPSGCGKSTTLRMIAGLERPTSGRIDIGGKDVTDMHARERDVAMVFQNYALYPHKTVLENMEFGLRMSTDLTREERRARVRETAEMMDIEELLDDRPDELSGGQKQRVALGRAIVREPDVFLFDEPLSNLDAKLRTTMRTEIQRLQEELDITAIYVTHDQEEAMTMGDRMVILDGGELQQVGAPTHVYEHPANRFVAGFVGSPSMNFLNVTANASADGGVSLEAPSFNYTLQDANVPAGDYTLGVRPEDVAVADPGATNTVTAQVEVLEPVGSDNYLYLDVGENFIARVPANVTPEVGETVAVTFPEEAVHLFDEKTGEAVTQSSGSEDVTATSMPSV</sequence>
<dbReference type="SUPFAM" id="SSF50331">
    <property type="entry name" value="MOP-like"/>
    <property type="match status" value="1"/>
</dbReference>
<comment type="subunit">
    <text evidence="9">The complex is composed of two ATP-binding proteins (XacJ and XacK), two transmembrane proteins (XacH and XacI) and a solute-binding protein (XacG).</text>
</comment>
<dbReference type="PROSITE" id="PS00211">
    <property type="entry name" value="ABC_TRANSPORTER_1"/>
    <property type="match status" value="1"/>
</dbReference>